<accession>A0ABR7JNA0</accession>
<dbReference type="RefSeq" id="WP_153972127.1">
    <property type="nucleotide sequence ID" value="NZ_JACRWE010000002.1"/>
</dbReference>
<dbReference type="EMBL" id="JACRWE010000002">
    <property type="protein sequence ID" value="MBC5996232.1"/>
    <property type="molecule type" value="Genomic_DNA"/>
</dbReference>
<evidence type="ECO:0000313" key="2">
    <source>
        <dbReference type="Proteomes" id="UP000609849"/>
    </source>
</evidence>
<dbReference type="PROSITE" id="PS51257">
    <property type="entry name" value="PROKAR_LIPOPROTEIN"/>
    <property type="match status" value="1"/>
</dbReference>
<evidence type="ECO:0008006" key="3">
    <source>
        <dbReference type="Google" id="ProtNLM"/>
    </source>
</evidence>
<dbReference type="Proteomes" id="UP000609849">
    <property type="component" value="Unassembled WGS sequence"/>
</dbReference>
<keyword evidence="2" id="KW-1185">Reference proteome</keyword>
<gene>
    <name evidence="1" type="ORF">H8923_05615</name>
</gene>
<organism evidence="1 2">
    <name type="scientific">Romboutsia faecis</name>
    <dbReference type="NCBI Taxonomy" id="2764597"/>
    <lineage>
        <taxon>Bacteria</taxon>
        <taxon>Bacillati</taxon>
        <taxon>Bacillota</taxon>
        <taxon>Clostridia</taxon>
        <taxon>Peptostreptococcales</taxon>
        <taxon>Peptostreptococcaceae</taxon>
        <taxon>Romboutsia</taxon>
    </lineage>
</organism>
<name>A0ABR7JNA0_9FIRM</name>
<comment type="caution">
    <text evidence="1">The sequence shown here is derived from an EMBL/GenBank/DDBJ whole genome shotgun (WGS) entry which is preliminary data.</text>
</comment>
<reference evidence="1 2" key="1">
    <citation type="submission" date="2020-08" db="EMBL/GenBank/DDBJ databases">
        <authorList>
            <person name="Liu C."/>
            <person name="Sun Q."/>
        </authorList>
    </citation>
    <scope>NUCLEOTIDE SEQUENCE [LARGE SCALE GENOMIC DNA]</scope>
    <source>
        <strain evidence="1 2">NSJ-18</strain>
    </source>
</reference>
<protein>
    <recommendedName>
        <fullName evidence="3">Lipoprotein</fullName>
    </recommendedName>
</protein>
<evidence type="ECO:0000313" key="1">
    <source>
        <dbReference type="EMBL" id="MBC5996232.1"/>
    </source>
</evidence>
<sequence length="263" mass="30327">MKKRNIILLAFAIISIFLIGCNIIEKKFISASTLTSLSDTIEVENYSVDIRESTLYENYILTKYTVETLDKSPLPENTVTLNVILHSNNSNHKPLDNYIIKESFISDYKKEFLTINFLNTPKGYSFDVTYEVKLKDIKKQKKLYSDGKSKLKKSTNTNNGYHILNNKVNINNINIDTKSLLIKNNYSLLNFTTENGNFIQDDYIIRVKSVNFEDIFFINPIGESNSFYVPITYKDGEIDFNNLEINLVNVNTNEKALIYKSNT</sequence>
<proteinExistence type="predicted"/>